<organism evidence="1 2">
    <name type="scientific">Puniceicoccus vermicola</name>
    <dbReference type="NCBI Taxonomy" id="388746"/>
    <lineage>
        <taxon>Bacteria</taxon>
        <taxon>Pseudomonadati</taxon>
        <taxon>Verrucomicrobiota</taxon>
        <taxon>Opitutia</taxon>
        <taxon>Puniceicoccales</taxon>
        <taxon>Puniceicoccaceae</taxon>
        <taxon>Puniceicoccus</taxon>
    </lineage>
</organism>
<accession>A0A7X1E480</accession>
<dbReference type="EMBL" id="JACHVA010000085">
    <property type="protein sequence ID" value="MBC2602300.1"/>
    <property type="molecule type" value="Genomic_DNA"/>
</dbReference>
<comment type="caution">
    <text evidence="1">The sequence shown here is derived from an EMBL/GenBank/DDBJ whole genome shotgun (WGS) entry which is preliminary data.</text>
</comment>
<keyword evidence="2" id="KW-1185">Reference proteome</keyword>
<dbReference type="RefSeq" id="WP_185692992.1">
    <property type="nucleotide sequence ID" value="NZ_JACHVA010000085.1"/>
</dbReference>
<dbReference type="AlphaFoldDB" id="A0A7X1E480"/>
<dbReference type="Proteomes" id="UP000525652">
    <property type="component" value="Unassembled WGS sequence"/>
</dbReference>
<evidence type="ECO:0000313" key="1">
    <source>
        <dbReference type="EMBL" id="MBC2602300.1"/>
    </source>
</evidence>
<evidence type="ECO:0000313" key="2">
    <source>
        <dbReference type="Proteomes" id="UP000525652"/>
    </source>
</evidence>
<proteinExistence type="predicted"/>
<reference evidence="1 2" key="1">
    <citation type="submission" date="2020-07" db="EMBL/GenBank/DDBJ databases">
        <authorList>
            <person name="Feng X."/>
        </authorList>
    </citation>
    <scope>NUCLEOTIDE SEQUENCE [LARGE SCALE GENOMIC DNA]</scope>
    <source>
        <strain evidence="1 2">JCM14086</strain>
    </source>
</reference>
<name>A0A7X1E480_9BACT</name>
<gene>
    <name evidence="1" type="ORF">H5P30_10975</name>
</gene>
<sequence>MIFLKRFSLCLLLLVPVPLKGQSEDVLVSVDRIQSSELSPKGRVDLFFKVHEPIDARGSMFMIGCDNEDRARVRKEFPLDSLWAITVPHDFLVRLEKMKSGMERDEEIIDKGIDPRRISNAHVVPEIKMDEIQKAEVKVLSD</sequence>
<protein>
    <submittedName>
        <fullName evidence="1">Uncharacterized protein</fullName>
    </submittedName>
</protein>